<name>A0A843VK07_COLES</name>
<reference evidence="1" key="1">
    <citation type="submission" date="2017-07" db="EMBL/GenBank/DDBJ databases">
        <title>Taro Niue Genome Assembly and Annotation.</title>
        <authorList>
            <person name="Atibalentja N."/>
            <person name="Keating K."/>
            <person name="Fields C.J."/>
        </authorList>
    </citation>
    <scope>NUCLEOTIDE SEQUENCE</scope>
    <source>
        <strain evidence="1">Niue_2</strain>
        <tissue evidence="1">Leaf</tissue>
    </source>
</reference>
<organism evidence="1 2">
    <name type="scientific">Colocasia esculenta</name>
    <name type="common">Wild taro</name>
    <name type="synonym">Arum esculentum</name>
    <dbReference type="NCBI Taxonomy" id="4460"/>
    <lineage>
        <taxon>Eukaryota</taxon>
        <taxon>Viridiplantae</taxon>
        <taxon>Streptophyta</taxon>
        <taxon>Embryophyta</taxon>
        <taxon>Tracheophyta</taxon>
        <taxon>Spermatophyta</taxon>
        <taxon>Magnoliopsida</taxon>
        <taxon>Liliopsida</taxon>
        <taxon>Araceae</taxon>
        <taxon>Aroideae</taxon>
        <taxon>Colocasieae</taxon>
        <taxon>Colocasia</taxon>
    </lineage>
</organism>
<dbReference type="AlphaFoldDB" id="A0A843VK07"/>
<dbReference type="Proteomes" id="UP000652761">
    <property type="component" value="Unassembled WGS sequence"/>
</dbReference>
<sequence length="847" mass="94268">MVGAAFALRGEVSLSSSSGGGTWWSGRRLVRSGSGAVGARRRWRDHLEGPFVGWFFILRVVLATPGCSIPAIRLPTDVATAECIATSEKASPRVAKVVVVLVRCGPASPSHCLALRWFRSHVGRWESTAGELEEWTGGSACGPSTLWRSEVAVPVVCAEGCFHIVLTSASSTGVVFGLTQFLLLWLVGDWLSLLSLVREAHPPPLFRICPLRTVSRPDAEYQNARQLQVNGYRGKNVKNSEKNVVGLCGTIALSVVFWLLPRRGLRLHVRRVSHAGRPTDVSYEKATTFSVVFRPRCALASVELEEQWYNAYRGYLFSWEPQVLCEPDTLVLGACPGVVLVDLHSFLGCSSGVAAGPFVRGYEIERENWTDDDKKKISLNSKAKSILCCTLSKKEFNRISACKSAMEMWKKLRITYEGTDKVKETRIDILVAQYERFQMQSGESITQMYNKFTDITNGLAGLKQIYEIGDMVRKILRSLPTSWTPKVTAIEEANDLRKMSFQKLIGSLMAHEINMERLGESSSKKKHNNALKAIEETTDGESEESLCSRSNFLRASVPFFPTILQKLSLFNSMAASGSSGSVGSYSIAFLTVDQQERFAAVRIKLCENKAVDIEDLEKNRMHSIVEAIERMKWMKMVTVSEPDYPDLAKAFYTCLKTEEDGSLSSTVKGTSIHITYDLLERLFGVSTVGHSGVDSIDIHAKGLSIIGTEYRLKDGKIDINQLNAFNRILHFIVIIERMKSATEMIWDKKNKLAVFLPYAHLLTRIYKDYEIDLKGEVMEKMGQPIRSINIKKSGFSLVGNVWTKTSVAEGEAIIGDAPEFPSVQEEEAVVRIEEPDAVARRIEEIAP</sequence>
<dbReference type="PANTHER" id="PTHR34676">
    <property type="entry name" value="DUF4219 DOMAIN-CONTAINING PROTEIN-RELATED"/>
    <property type="match status" value="1"/>
</dbReference>
<keyword evidence="2" id="KW-1185">Reference proteome</keyword>
<accession>A0A843VK07</accession>
<comment type="caution">
    <text evidence="1">The sequence shown here is derived from an EMBL/GenBank/DDBJ whole genome shotgun (WGS) entry which is preliminary data.</text>
</comment>
<gene>
    <name evidence="1" type="ORF">Taro_027394</name>
</gene>
<protein>
    <submittedName>
        <fullName evidence="1">Uncharacterized protein</fullName>
    </submittedName>
</protein>
<evidence type="ECO:0000313" key="2">
    <source>
        <dbReference type="Proteomes" id="UP000652761"/>
    </source>
</evidence>
<dbReference type="OrthoDB" id="696683at2759"/>
<dbReference type="EMBL" id="NMUH01001710">
    <property type="protein sequence ID" value="MQL94737.1"/>
    <property type="molecule type" value="Genomic_DNA"/>
</dbReference>
<dbReference type="PANTHER" id="PTHR34676:SF8">
    <property type="entry name" value="TRANSMEMBRANE PROTEIN"/>
    <property type="match status" value="1"/>
</dbReference>
<proteinExistence type="predicted"/>
<evidence type="ECO:0000313" key="1">
    <source>
        <dbReference type="EMBL" id="MQL94737.1"/>
    </source>
</evidence>
<dbReference type="Pfam" id="PF14223">
    <property type="entry name" value="Retrotran_gag_2"/>
    <property type="match status" value="1"/>
</dbReference>